<protein>
    <submittedName>
        <fullName evidence="1">Uncharacterized protein</fullName>
    </submittedName>
</protein>
<name>A0A9P8MN66_9HYPO</name>
<proteinExistence type="predicted"/>
<sequence length="328" mass="36392">MEAPSSQRTDAGATSRATAGLEAMSIHQRARRHPRSRIVVEPLFWTNLQLELLRCTFSGPHPVPPATMKLNYPGDARRQAKFHRYFDGGDGHPEAAVRVLMGGSEVPLQWFPNLYFCLGGYRSILLPCSYFCLRDECEGDNVGPVPPVAAHIDHRHIVRMREMKLFQPCNGIGYNRPGAKLAKIKLRKLSSTPPLHEPYLVAVLIALAQQQWRTLGPAATKRVSGPKLLYTSGDGDFMHLYSTNISCTLIHMFDDPDTTPPVPQSLSIQISAIPLKPFETLHTHVGARLHCSEKAKTEGMSIYMYGQAATLVGFFDDNMGGEGTQTRQ</sequence>
<evidence type="ECO:0000313" key="2">
    <source>
        <dbReference type="Proteomes" id="UP000824596"/>
    </source>
</evidence>
<dbReference type="GeneID" id="68359796"/>
<comment type="caution">
    <text evidence="1">The sequence shown here is derived from an EMBL/GenBank/DDBJ whole genome shotgun (WGS) entry which is preliminary data.</text>
</comment>
<keyword evidence="2" id="KW-1185">Reference proteome</keyword>
<accession>A0A9P8MN66</accession>
<organism evidence="1 2">
    <name type="scientific">Hirsutella rhossiliensis</name>
    <dbReference type="NCBI Taxonomy" id="111463"/>
    <lineage>
        <taxon>Eukaryota</taxon>
        <taxon>Fungi</taxon>
        <taxon>Dikarya</taxon>
        <taxon>Ascomycota</taxon>
        <taxon>Pezizomycotina</taxon>
        <taxon>Sordariomycetes</taxon>
        <taxon>Hypocreomycetidae</taxon>
        <taxon>Hypocreales</taxon>
        <taxon>Ophiocordycipitaceae</taxon>
        <taxon>Hirsutella</taxon>
    </lineage>
</organism>
<dbReference type="Proteomes" id="UP000824596">
    <property type="component" value="Unassembled WGS sequence"/>
</dbReference>
<dbReference type="OrthoDB" id="4924398at2759"/>
<dbReference type="RefSeq" id="XP_044715880.1">
    <property type="nucleotide sequence ID" value="XM_044869138.1"/>
</dbReference>
<dbReference type="AlphaFoldDB" id="A0A9P8MN66"/>
<evidence type="ECO:0000313" key="1">
    <source>
        <dbReference type="EMBL" id="KAH0958367.1"/>
    </source>
</evidence>
<dbReference type="EMBL" id="JAIZPD010000016">
    <property type="protein sequence ID" value="KAH0958367.1"/>
    <property type="molecule type" value="Genomic_DNA"/>
</dbReference>
<reference evidence="1" key="1">
    <citation type="submission" date="2021-09" db="EMBL/GenBank/DDBJ databases">
        <title>A high-quality genome of the endoparasitic fungus Hirsutella rhossiliensis with a comparison of Hirsutella genomes reveals transposable elements contributing to genome size variation.</title>
        <authorList>
            <person name="Lin R."/>
            <person name="Jiao Y."/>
            <person name="Sun X."/>
            <person name="Ling J."/>
            <person name="Xie B."/>
            <person name="Cheng X."/>
        </authorList>
    </citation>
    <scope>NUCLEOTIDE SEQUENCE</scope>
    <source>
        <strain evidence="1">HR02</strain>
    </source>
</reference>
<gene>
    <name evidence="1" type="ORF">HRG_10668</name>
</gene>